<sequence>MKLYVSPGACSLSPHIVFREVGLDVQVEGVNIATKKTKSGEDFKAINPKGKVPALRLDGGEVLTEGAAIVQYLADLKPGSTLVPKAGTLERVRVQEWLNYVASEVHKGFSPLFKPTTPAETKKTVIETLGQNFDFLSTTLADQPFLTGATFTVADAYLYTILLWSKYFGADLDLAKWPVLQAYVARITERPAVRAALDVEAELKRASA</sequence>
<dbReference type="InterPro" id="IPR040079">
    <property type="entry name" value="Glutathione_S-Trfase"/>
</dbReference>
<evidence type="ECO:0000313" key="3">
    <source>
        <dbReference type="EMBL" id="WXA93901.1"/>
    </source>
</evidence>
<dbReference type="PANTHER" id="PTHR44051:SF8">
    <property type="entry name" value="GLUTATHIONE S-TRANSFERASE GSTA"/>
    <property type="match status" value="1"/>
</dbReference>
<evidence type="ECO:0000259" key="2">
    <source>
        <dbReference type="PROSITE" id="PS50405"/>
    </source>
</evidence>
<dbReference type="InterPro" id="IPR036282">
    <property type="entry name" value="Glutathione-S-Trfase_C_sf"/>
</dbReference>
<evidence type="ECO:0000313" key="4">
    <source>
        <dbReference type="Proteomes" id="UP001379533"/>
    </source>
</evidence>
<dbReference type="Pfam" id="PF00043">
    <property type="entry name" value="GST_C"/>
    <property type="match status" value="1"/>
</dbReference>
<dbReference type="InterPro" id="IPR010987">
    <property type="entry name" value="Glutathione-S-Trfase_C-like"/>
</dbReference>
<dbReference type="SFLD" id="SFLDG00358">
    <property type="entry name" value="Main_(cytGST)"/>
    <property type="match status" value="1"/>
</dbReference>
<dbReference type="SUPFAM" id="SSF52833">
    <property type="entry name" value="Thioredoxin-like"/>
    <property type="match status" value="1"/>
</dbReference>
<name>A0ABZ2K5C6_9BACT</name>
<dbReference type="SFLD" id="SFLDS00019">
    <property type="entry name" value="Glutathione_Transferase_(cytos"/>
    <property type="match status" value="1"/>
</dbReference>
<keyword evidence="3" id="KW-0808">Transferase</keyword>
<dbReference type="InterPro" id="IPR036249">
    <property type="entry name" value="Thioredoxin-like_sf"/>
</dbReference>
<dbReference type="NCBIfam" id="NF007831">
    <property type="entry name" value="PRK10542.1"/>
    <property type="match status" value="1"/>
</dbReference>
<organism evidence="3 4">
    <name type="scientific">Pendulispora brunnea</name>
    <dbReference type="NCBI Taxonomy" id="2905690"/>
    <lineage>
        <taxon>Bacteria</taxon>
        <taxon>Pseudomonadati</taxon>
        <taxon>Myxococcota</taxon>
        <taxon>Myxococcia</taxon>
        <taxon>Myxococcales</taxon>
        <taxon>Sorangiineae</taxon>
        <taxon>Pendulisporaceae</taxon>
        <taxon>Pendulispora</taxon>
    </lineage>
</organism>
<feature type="domain" description="GST N-terminal" evidence="1">
    <location>
        <begin position="1"/>
        <end position="81"/>
    </location>
</feature>
<dbReference type="InterPro" id="IPR004045">
    <property type="entry name" value="Glutathione_S-Trfase_N"/>
</dbReference>
<dbReference type="EC" id="2.5.1.18" evidence="3"/>
<dbReference type="RefSeq" id="WP_394844501.1">
    <property type="nucleotide sequence ID" value="NZ_CP089982.1"/>
</dbReference>
<keyword evidence="4" id="KW-1185">Reference proteome</keyword>
<dbReference type="PROSITE" id="PS50404">
    <property type="entry name" value="GST_NTER"/>
    <property type="match status" value="1"/>
</dbReference>
<proteinExistence type="predicted"/>
<dbReference type="CDD" id="cd03188">
    <property type="entry name" value="GST_C_Beta"/>
    <property type="match status" value="1"/>
</dbReference>
<dbReference type="GO" id="GO:0004364">
    <property type="term" value="F:glutathione transferase activity"/>
    <property type="evidence" value="ECO:0007669"/>
    <property type="project" value="UniProtKB-EC"/>
</dbReference>
<dbReference type="InterPro" id="IPR004046">
    <property type="entry name" value="GST_C"/>
</dbReference>
<dbReference type="SUPFAM" id="SSF47616">
    <property type="entry name" value="GST C-terminal domain-like"/>
    <property type="match status" value="1"/>
</dbReference>
<dbReference type="SFLD" id="SFLDG01150">
    <property type="entry name" value="Main.1:_Beta-like"/>
    <property type="match status" value="1"/>
</dbReference>
<reference evidence="3 4" key="1">
    <citation type="submission" date="2021-12" db="EMBL/GenBank/DDBJ databases">
        <title>Discovery of the Pendulisporaceae a myxobacterial family with distinct sporulation behavior and unique specialized metabolism.</title>
        <authorList>
            <person name="Garcia R."/>
            <person name="Popoff A."/>
            <person name="Bader C.D."/>
            <person name="Loehr J."/>
            <person name="Walesch S."/>
            <person name="Walt C."/>
            <person name="Boldt J."/>
            <person name="Bunk B."/>
            <person name="Haeckl F.J.F.P.J."/>
            <person name="Gunesch A.P."/>
            <person name="Birkelbach J."/>
            <person name="Nuebel U."/>
            <person name="Pietschmann T."/>
            <person name="Bach T."/>
            <person name="Mueller R."/>
        </authorList>
    </citation>
    <scope>NUCLEOTIDE SEQUENCE [LARGE SCALE GENOMIC DNA]</scope>
    <source>
        <strain evidence="3 4">MSr12523</strain>
    </source>
</reference>
<dbReference type="PROSITE" id="PS50405">
    <property type="entry name" value="GST_CTER"/>
    <property type="match status" value="1"/>
</dbReference>
<protein>
    <submittedName>
        <fullName evidence="3">Glutathione transferase GstA</fullName>
        <ecNumber evidence="3">2.5.1.18</ecNumber>
    </submittedName>
</protein>
<dbReference type="Proteomes" id="UP001379533">
    <property type="component" value="Chromosome"/>
</dbReference>
<gene>
    <name evidence="3" type="primary">gstA</name>
    <name evidence="3" type="ORF">LZC95_46540</name>
</gene>
<feature type="domain" description="GST C-terminal" evidence="2">
    <location>
        <begin position="87"/>
        <end position="207"/>
    </location>
</feature>
<accession>A0ABZ2K5C6</accession>
<dbReference type="CDD" id="cd03057">
    <property type="entry name" value="GST_N_Beta"/>
    <property type="match status" value="1"/>
</dbReference>
<evidence type="ECO:0000259" key="1">
    <source>
        <dbReference type="PROSITE" id="PS50404"/>
    </source>
</evidence>
<dbReference type="EMBL" id="CP089982">
    <property type="protein sequence ID" value="WXA93901.1"/>
    <property type="molecule type" value="Genomic_DNA"/>
</dbReference>
<dbReference type="Pfam" id="PF13409">
    <property type="entry name" value="GST_N_2"/>
    <property type="match status" value="1"/>
</dbReference>
<dbReference type="Gene3D" id="3.40.30.10">
    <property type="entry name" value="Glutaredoxin"/>
    <property type="match status" value="1"/>
</dbReference>
<dbReference type="PANTHER" id="PTHR44051">
    <property type="entry name" value="GLUTATHIONE S-TRANSFERASE-RELATED"/>
    <property type="match status" value="1"/>
</dbReference>
<dbReference type="Gene3D" id="1.20.1050.10">
    <property type="match status" value="1"/>
</dbReference>